<dbReference type="EMBL" id="KN832873">
    <property type="protein sequence ID" value="KIN03775.1"/>
    <property type="molecule type" value="Genomic_DNA"/>
</dbReference>
<feature type="region of interest" description="Disordered" evidence="1">
    <location>
        <begin position="38"/>
        <end position="92"/>
    </location>
</feature>
<protein>
    <submittedName>
        <fullName evidence="2">Uncharacterized protein</fullName>
    </submittedName>
</protein>
<sequence>MKDCDQMKGEQPRRRHTQDELYPAPLVALGPWLASHGVSTASRVPPRDSDWPSQQNGPFGNCGLAQHRQQLSVNRRQRAGKRKDRPLGKKGLDLGRQRVFGSVVWFQDVAAR</sequence>
<feature type="compositionally biased region" description="Basic residues" evidence="1">
    <location>
        <begin position="75"/>
        <end position="84"/>
    </location>
</feature>
<reference evidence="2 3" key="1">
    <citation type="submission" date="2014-04" db="EMBL/GenBank/DDBJ databases">
        <authorList>
            <consortium name="DOE Joint Genome Institute"/>
            <person name="Kuo A."/>
            <person name="Martino E."/>
            <person name="Perotto S."/>
            <person name="Kohler A."/>
            <person name="Nagy L.G."/>
            <person name="Floudas D."/>
            <person name="Copeland A."/>
            <person name="Barry K.W."/>
            <person name="Cichocki N."/>
            <person name="Veneault-Fourrey C."/>
            <person name="LaButti K."/>
            <person name="Lindquist E.A."/>
            <person name="Lipzen A."/>
            <person name="Lundell T."/>
            <person name="Morin E."/>
            <person name="Murat C."/>
            <person name="Sun H."/>
            <person name="Tunlid A."/>
            <person name="Henrissat B."/>
            <person name="Grigoriev I.V."/>
            <person name="Hibbett D.S."/>
            <person name="Martin F."/>
            <person name="Nordberg H.P."/>
            <person name="Cantor M.N."/>
            <person name="Hua S.X."/>
        </authorList>
    </citation>
    <scope>NUCLEOTIDE SEQUENCE [LARGE SCALE GENOMIC DNA]</scope>
    <source>
        <strain evidence="2 3">Zn</strain>
    </source>
</reference>
<dbReference type="AlphaFoldDB" id="A0A0C3HL76"/>
<evidence type="ECO:0000256" key="1">
    <source>
        <dbReference type="SAM" id="MobiDB-lite"/>
    </source>
</evidence>
<keyword evidence="3" id="KW-1185">Reference proteome</keyword>
<feature type="region of interest" description="Disordered" evidence="1">
    <location>
        <begin position="1"/>
        <end position="22"/>
    </location>
</feature>
<dbReference type="HOGENOM" id="CLU_2146591_0_0_1"/>
<organism evidence="2 3">
    <name type="scientific">Oidiodendron maius (strain Zn)</name>
    <dbReference type="NCBI Taxonomy" id="913774"/>
    <lineage>
        <taxon>Eukaryota</taxon>
        <taxon>Fungi</taxon>
        <taxon>Dikarya</taxon>
        <taxon>Ascomycota</taxon>
        <taxon>Pezizomycotina</taxon>
        <taxon>Leotiomycetes</taxon>
        <taxon>Leotiomycetes incertae sedis</taxon>
        <taxon>Myxotrichaceae</taxon>
        <taxon>Oidiodendron</taxon>
    </lineage>
</organism>
<dbReference type="Proteomes" id="UP000054321">
    <property type="component" value="Unassembled WGS sequence"/>
</dbReference>
<dbReference type="InParanoid" id="A0A0C3HL76"/>
<accession>A0A0C3HL76</accession>
<evidence type="ECO:0000313" key="2">
    <source>
        <dbReference type="EMBL" id="KIN03775.1"/>
    </source>
</evidence>
<gene>
    <name evidence="2" type="ORF">OIDMADRAFT_26427</name>
</gene>
<feature type="compositionally biased region" description="Basic and acidic residues" evidence="1">
    <location>
        <begin position="1"/>
        <end position="12"/>
    </location>
</feature>
<evidence type="ECO:0000313" key="3">
    <source>
        <dbReference type="Proteomes" id="UP000054321"/>
    </source>
</evidence>
<reference evidence="3" key="2">
    <citation type="submission" date="2015-01" db="EMBL/GenBank/DDBJ databases">
        <title>Evolutionary Origins and Diversification of the Mycorrhizal Mutualists.</title>
        <authorList>
            <consortium name="DOE Joint Genome Institute"/>
            <consortium name="Mycorrhizal Genomics Consortium"/>
            <person name="Kohler A."/>
            <person name="Kuo A."/>
            <person name="Nagy L.G."/>
            <person name="Floudas D."/>
            <person name="Copeland A."/>
            <person name="Barry K.W."/>
            <person name="Cichocki N."/>
            <person name="Veneault-Fourrey C."/>
            <person name="LaButti K."/>
            <person name="Lindquist E.A."/>
            <person name="Lipzen A."/>
            <person name="Lundell T."/>
            <person name="Morin E."/>
            <person name="Murat C."/>
            <person name="Riley R."/>
            <person name="Ohm R."/>
            <person name="Sun H."/>
            <person name="Tunlid A."/>
            <person name="Henrissat B."/>
            <person name="Grigoriev I.V."/>
            <person name="Hibbett D.S."/>
            <person name="Martin F."/>
        </authorList>
    </citation>
    <scope>NUCLEOTIDE SEQUENCE [LARGE SCALE GENOMIC DNA]</scope>
    <source>
        <strain evidence="3">Zn</strain>
    </source>
</reference>
<proteinExistence type="predicted"/>
<name>A0A0C3HL76_OIDMZ</name>